<evidence type="ECO:0000313" key="2">
    <source>
        <dbReference type="EMBL" id="CAA2989731.1"/>
    </source>
</evidence>
<comment type="caution">
    <text evidence="3">The sequence shown here is derived from an EMBL/GenBank/DDBJ whole genome shotgun (WGS) entry which is preliminary data.</text>
</comment>
<evidence type="ECO:0000313" key="3">
    <source>
        <dbReference type="EMBL" id="CAA2989733.1"/>
    </source>
</evidence>
<dbReference type="Gramene" id="OE9A079885T1">
    <property type="protein sequence ID" value="OE9A079885C1"/>
    <property type="gene ID" value="OE9A079885"/>
</dbReference>
<dbReference type="AlphaFoldDB" id="A0A8S0SDH6"/>
<dbReference type="EMBL" id="CACTIH010004143">
    <property type="protein sequence ID" value="CAA2989731.1"/>
    <property type="molecule type" value="Genomic_DNA"/>
</dbReference>
<accession>A0A8S0SDH6</accession>
<gene>
    <name evidence="2" type="ORF">OLEA9_A064954</name>
    <name evidence="3" type="ORF">OLEA9_A079885</name>
</gene>
<name>A0A8S0SDH6_OLEEU</name>
<dbReference type="EMBL" id="CACTIH010004143">
    <property type="protein sequence ID" value="CAA2989733.1"/>
    <property type="molecule type" value="Genomic_DNA"/>
</dbReference>
<dbReference type="Gramene" id="OE9A064954T1">
    <property type="protein sequence ID" value="OE9A064954C1"/>
    <property type="gene ID" value="OE9A064954"/>
</dbReference>
<organism evidence="3 4">
    <name type="scientific">Olea europaea subsp. europaea</name>
    <dbReference type="NCBI Taxonomy" id="158383"/>
    <lineage>
        <taxon>Eukaryota</taxon>
        <taxon>Viridiplantae</taxon>
        <taxon>Streptophyta</taxon>
        <taxon>Embryophyta</taxon>
        <taxon>Tracheophyta</taxon>
        <taxon>Spermatophyta</taxon>
        <taxon>Magnoliopsida</taxon>
        <taxon>eudicotyledons</taxon>
        <taxon>Gunneridae</taxon>
        <taxon>Pentapetalae</taxon>
        <taxon>asterids</taxon>
        <taxon>lamiids</taxon>
        <taxon>Lamiales</taxon>
        <taxon>Oleaceae</taxon>
        <taxon>Oleeae</taxon>
        <taxon>Olea</taxon>
    </lineage>
</organism>
<keyword evidence="4" id="KW-1185">Reference proteome</keyword>
<dbReference type="Proteomes" id="UP000594638">
    <property type="component" value="Unassembled WGS sequence"/>
</dbReference>
<protein>
    <submittedName>
        <fullName evidence="3">Uncharacterized protein</fullName>
    </submittedName>
</protein>
<sequence>MDEIAICVHFFDKSAGTISGIGPAPRKSYINTCTTPGLMEKLEILAQRDKEKDDTFRELTQRLEQHALLIQSLVARIDMSQHPPRPNNDPPPPPSSVSAIVL</sequence>
<feature type="region of interest" description="Disordered" evidence="1">
    <location>
        <begin position="78"/>
        <end position="102"/>
    </location>
</feature>
<evidence type="ECO:0000313" key="4">
    <source>
        <dbReference type="Proteomes" id="UP000594638"/>
    </source>
</evidence>
<proteinExistence type="predicted"/>
<evidence type="ECO:0000256" key="1">
    <source>
        <dbReference type="SAM" id="MobiDB-lite"/>
    </source>
</evidence>
<reference evidence="3 4" key="1">
    <citation type="submission" date="2019-12" db="EMBL/GenBank/DDBJ databases">
        <authorList>
            <person name="Alioto T."/>
            <person name="Alioto T."/>
            <person name="Gomez Garrido J."/>
        </authorList>
    </citation>
    <scope>NUCLEOTIDE SEQUENCE [LARGE SCALE GENOMIC DNA]</scope>
</reference>
<feature type="compositionally biased region" description="Pro residues" evidence="1">
    <location>
        <begin position="83"/>
        <end position="95"/>
    </location>
</feature>